<keyword evidence="1" id="KW-1133">Transmembrane helix</keyword>
<proteinExistence type="predicted"/>
<keyword evidence="1" id="KW-0812">Transmembrane</keyword>
<comment type="caution">
    <text evidence="2">The sequence shown here is derived from an EMBL/GenBank/DDBJ whole genome shotgun (WGS) entry which is preliminary data.</text>
</comment>
<accession>A0A1F7XAJ4</accession>
<gene>
    <name evidence="2" type="ORF">A2Z22_01165</name>
</gene>
<dbReference type="AlphaFoldDB" id="A0A1F7XAJ4"/>
<organism evidence="2 3">
    <name type="scientific">Candidatus Woesebacteria bacterium RBG_16_34_12</name>
    <dbReference type="NCBI Taxonomy" id="1802480"/>
    <lineage>
        <taxon>Bacteria</taxon>
        <taxon>Candidatus Woeseibacteriota</taxon>
    </lineage>
</organism>
<dbReference type="Proteomes" id="UP000177053">
    <property type="component" value="Unassembled WGS sequence"/>
</dbReference>
<evidence type="ECO:0008006" key="4">
    <source>
        <dbReference type="Google" id="ProtNLM"/>
    </source>
</evidence>
<evidence type="ECO:0000313" key="2">
    <source>
        <dbReference type="EMBL" id="OGM11375.1"/>
    </source>
</evidence>
<dbReference type="EMBL" id="MGFS01000018">
    <property type="protein sequence ID" value="OGM11375.1"/>
    <property type="molecule type" value="Genomic_DNA"/>
</dbReference>
<keyword evidence="1" id="KW-0472">Membrane</keyword>
<sequence length="133" mass="14727">MGKTLKILLVAFTIAVFLIGTGLYFIYSKNKESQKQVGENINKQIDAASDMARKTVVDMLGVSLQTYYLKNHIAPGSLQDFVSLGIASSIPNDPETKEPIFYEVLEDQPEACVIYFHLSSGEKTQAFCSPQTK</sequence>
<evidence type="ECO:0000313" key="3">
    <source>
        <dbReference type="Proteomes" id="UP000177053"/>
    </source>
</evidence>
<feature type="transmembrane region" description="Helical" evidence="1">
    <location>
        <begin position="7"/>
        <end position="27"/>
    </location>
</feature>
<protein>
    <recommendedName>
        <fullName evidence="4">Type II secretion system protein GspG C-terminal domain-containing protein</fullName>
    </recommendedName>
</protein>
<reference evidence="2 3" key="1">
    <citation type="journal article" date="2016" name="Nat. Commun.">
        <title>Thousands of microbial genomes shed light on interconnected biogeochemical processes in an aquifer system.</title>
        <authorList>
            <person name="Anantharaman K."/>
            <person name="Brown C.T."/>
            <person name="Hug L.A."/>
            <person name="Sharon I."/>
            <person name="Castelle C.J."/>
            <person name="Probst A.J."/>
            <person name="Thomas B.C."/>
            <person name="Singh A."/>
            <person name="Wilkins M.J."/>
            <person name="Karaoz U."/>
            <person name="Brodie E.L."/>
            <person name="Williams K.H."/>
            <person name="Hubbard S.S."/>
            <person name="Banfield J.F."/>
        </authorList>
    </citation>
    <scope>NUCLEOTIDE SEQUENCE [LARGE SCALE GENOMIC DNA]</scope>
</reference>
<evidence type="ECO:0000256" key="1">
    <source>
        <dbReference type="SAM" id="Phobius"/>
    </source>
</evidence>
<name>A0A1F7XAJ4_9BACT</name>